<evidence type="ECO:0000256" key="9">
    <source>
        <dbReference type="ARBA" id="ARBA00023128"/>
    </source>
</evidence>
<accession>A0A8C9P649</accession>
<evidence type="ECO:0000259" key="16">
    <source>
        <dbReference type="SMART" id="SM00650"/>
    </source>
</evidence>
<evidence type="ECO:0000256" key="1">
    <source>
        <dbReference type="ARBA" id="ARBA00004173"/>
    </source>
</evidence>
<keyword evidence="2 14" id="KW-0698">rRNA processing</keyword>
<keyword evidence="18" id="KW-1185">Reference proteome</keyword>
<dbReference type="GO" id="GO:0034246">
    <property type="term" value="F:mitochondrial transcription factor activity"/>
    <property type="evidence" value="ECO:0007669"/>
    <property type="project" value="TreeGrafter"/>
</dbReference>
<keyword evidence="15" id="KW-0732">Signal</keyword>
<dbReference type="InterPro" id="IPR020598">
    <property type="entry name" value="rRNA_Ade_methylase_Trfase_N"/>
</dbReference>
<keyword evidence="9" id="KW-0496">Mitochondrion</keyword>
<reference evidence="17" key="2">
    <citation type="submission" date="2025-09" db="UniProtKB">
        <authorList>
            <consortium name="Ensembl"/>
        </authorList>
    </citation>
    <scope>IDENTIFICATION</scope>
</reference>
<comment type="caution">
    <text evidence="13">Lacks conserved residue(s) required for the propagation of feature annotation.</text>
</comment>
<sequence length="407" mass="47169">MWGPATGLAPRLTWSVLAAAGRFSTLRSGTTKRKDLPARNRLGLSDFSPQHLPYTDLEESPWWMSKCRSEPGRYITNRKLAETLIKLMRKKRKNPEKLFLECNPGPGILTRALLEAGAKVVALESDKTFIPHLESLRENMNGKLKVVYCDFFKMDPDNCTIAKPPVYSSNELFKDLRIRAVSWKAGIPLKIVGILPFRSERNILWKLLYDLYSCTSIYKYGRVELNMFVSEKEYQNLTAGPKNPNFYQALSVLWQVACDVKLLHVEPWSSFDICPQNGQLGKLKHREPLEPIQQNLYFIQMTPRKTLFTEELTPVNYDVFFHMVKHCFGKRNAKLVDHLHSLSPVDAKHILKQIRKNEDVKTINMYPRNFKQLFQTIQCSEDYAHKWLCNENLEDSAMYRTDCQNVS</sequence>
<dbReference type="Ensembl" id="ENSSDAT00000003869.1">
    <property type="protein sequence ID" value="ENSSDAP00000003356.1"/>
    <property type="gene ID" value="ENSSDAG00000003187.1"/>
</dbReference>
<keyword evidence="5 13" id="KW-0949">S-adenosyl-L-methionine</keyword>
<keyword evidence="10" id="KW-0804">Transcription</keyword>
<dbReference type="PANTHER" id="PTHR11727">
    <property type="entry name" value="DIMETHYLADENOSINE TRANSFERASE"/>
    <property type="match status" value="1"/>
</dbReference>
<dbReference type="SUPFAM" id="SSF53335">
    <property type="entry name" value="S-adenosyl-L-methionine-dependent methyltransferases"/>
    <property type="match status" value="1"/>
</dbReference>
<proteinExistence type="inferred from homology"/>
<dbReference type="GO" id="GO:0005759">
    <property type="term" value="C:mitochondrial matrix"/>
    <property type="evidence" value="ECO:0007669"/>
    <property type="project" value="TreeGrafter"/>
</dbReference>
<dbReference type="EC" id="2.1.1.-" evidence="14"/>
<keyword evidence="8" id="KW-0805">Transcription regulation</keyword>
<evidence type="ECO:0000256" key="12">
    <source>
        <dbReference type="ARBA" id="ARBA00062295"/>
    </source>
</evidence>
<dbReference type="Gene3D" id="3.40.50.150">
    <property type="entry name" value="Vaccinia Virus protein VP39"/>
    <property type="match status" value="1"/>
</dbReference>
<keyword evidence="7" id="KW-0809">Transit peptide</keyword>
<evidence type="ECO:0000256" key="8">
    <source>
        <dbReference type="ARBA" id="ARBA00023015"/>
    </source>
</evidence>
<dbReference type="Proteomes" id="UP000694422">
    <property type="component" value="Unplaced"/>
</dbReference>
<organism evidence="17 18">
    <name type="scientific">Spermophilus dauricus</name>
    <name type="common">Daurian ground squirrel</name>
    <dbReference type="NCBI Taxonomy" id="99837"/>
    <lineage>
        <taxon>Eukaryota</taxon>
        <taxon>Metazoa</taxon>
        <taxon>Chordata</taxon>
        <taxon>Craniata</taxon>
        <taxon>Vertebrata</taxon>
        <taxon>Euteleostomi</taxon>
        <taxon>Mammalia</taxon>
        <taxon>Eutheria</taxon>
        <taxon>Euarchontoglires</taxon>
        <taxon>Glires</taxon>
        <taxon>Rodentia</taxon>
        <taxon>Sciuromorpha</taxon>
        <taxon>Sciuridae</taxon>
        <taxon>Xerinae</taxon>
        <taxon>Marmotini</taxon>
        <taxon>Spermophilus</taxon>
    </lineage>
</organism>
<keyword evidence="3 13" id="KW-0489">Methyltransferase</keyword>
<comment type="subcellular location">
    <subcellularLocation>
        <location evidence="1">Mitochondrion</location>
    </subcellularLocation>
</comment>
<feature type="binding site" evidence="13">
    <location>
        <position position="75"/>
    </location>
    <ligand>
        <name>S-adenosyl-L-methionine</name>
        <dbReference type="ChEBI" id="CHEBI:59789"/>
    </ligand>
</feature>
<protein>
    <recommendedName>
        <fullName evidence="14">rRNA adenine N(6)-methyltransferase</fullName>
        <ecNumber evidence="14">2.1.1.-</ecNumber>
    </recommendedName>
</protein>
<comment type="subunit">
    <text evidence="12">Homodimer. Component of the mitochondrial transcription initiation complex, composed at least of TFB2M, TFAM and POLRMT. In this complex TFAM recruits POLRMT to the promoter whereas TFB2M induces structural changes in POLRMT to enable promoter opening and trapping of the DNA non-template strand. Interacts with mitochondrial RNA polymerase POLRMT. Interacts with TFAM.</text>
</comment>
<dbReference type="FunFam" id="3.40.50.150:FF:000209">
    <property type="entry name" value="rRNA adenine N(6)-methyltransferase"/>
    <property type="match status" value="1"/>
</dbReference>
<name>A0A8C9P649_SPEDA</name>
<evidence type="ECO:0000256" key="4">
    <source>
        <dbReference type="ARBA" id="ARBA00022679"/>
    </source>
</evidence>
<dbReference type="SMART" id="SM00650">
    <property type="entry name" value="rADc"/>
    <property type="match status" value="1"/>
</dbReference>
<evidence type="ECO:0000313" key="18">
    <source>
        <dbReference type="Proteomes" id="UP000694422"/>
    </source>
</evidence>
<comment type="catalytic activity">
    <reaction evidence="11">
        <text>adenosine in rRNA + S-adenosyl-L-methionine = N(6)-methyladenosine in rRNA + S-adenosyl-L-homocysteine + H(+)</text>
        <dbReference type="Rhea" id="RHEA:58728"/>
        <dbReference type="Rhea" id="RHEA-COMP:15198"/>
        <dbReference type="Rhea" id="RHEA-COMP:15199"/>
        <dbReference type="ChEBI" id="CHEBI:15378"/>
        <dbReference type="ChEBI" id="CHEBI:57856"/>
        <dbReference type="ChEBI" id="CHEBI:59789"/>
        <dbReference type="ChEBI" id="CHEBI:74411"/>
        <dbReference type="ChEBI" id="CHEBI:74449"/>
    </reaction>
</comment>
<evidence type="ECO:0000256" key="2">
    <source>
        <dbReference type="ARBA" id="ARBA00022552"/>
    </source>
</evidence>
<dbReference type="PANTHER" id="PTHR11727:SF13">
    <property type="entry name" value="DIMETHYLADENOSINE TRANSFERASE 2, MITOCHONDRIAL"/>
    <property type="match status" value="1"/>
</dbReference>
<dbReference type="AlphaFoldDB" id="A0A8C9P649"/>
<evidence type="ECO:0000256" key="13">
    <source>
        <dbReference type="PROSITE-ProRule" id="PRU01026"/>
    </source>
</evidence>
<comment type="similarity">
    <text evidence="13 14">Belongs to the class I-like SAM-binding methyltransferase superfamily. rRNA adenine N(6)-methyltransferase family.</text>
</comment>
<dbReference type="Pfam" id="PF00398">
    <property type="entry name" value="RrnaAD"/>
    <property type="match status" value="1"/>
</dbReference>
<dbReference type="InterPro" id="IPR001737">
    <property type="entry name" value="KsgA/Erm"/>
</dbReference>
<evidence type="ECO:0000256" key="11">
    <source>
        <dbReference type="ARBA" id="ARBA00052995"/>
    </source>
</evidence>
<keyword evidence="4 13" id="KW-0808">Transferase</keyword>
<evidence type="ECO:0000256" key="10">
    <source>
        <dbReference type="ARBA" id="ARBA00023163"/>
    </source>
</evidence>
<evidence type="ECO:0000313" key="17">
    <source>
        <dbReference type="Ensembl" id="ENSSDAP00000003356.1"/>
    </source>
</evidence>
<dbReference type="PROSITE" id="PS51689">
    <property type="entry name" value="SAM_RNA_A_N6_MT"/>
    <property type="match status" value="1"/>
</dbReference>
<feature type="chain" id="PRO_5034176983" description="rRNA adenine N(6)-methyltransferase" evidence="15">
    <location>
        <begin position="19"/>
        <end position="407"/>
    </location>
</feature>
<feature type="domain" description="Ribosomal RNA adenine methylase transferase N-terminal" evidence="16">
    <location>
        <begin position="83"/>
        <end position="287"/>
    </location>
</feature>
<feature type="binding site" evidence="13">
    <location>
        <position position="124"/>
    </location>
    <ligand>
        <name>S-adenosyl-L-methionine</name>
        <dbReference type="ChEBI" id="CHEBI:59789"/>
    </ligand>
</feature>
<dbReference type="InterPro" id="IPR029063">
    <property type="entry name" value="SAM-dependent_MTases_sf"/>
</dbReference>
<dbReference type="PIRSF" id="PIRSF027833">
    <property type="entry name" value="MtTFB2"/>
    <property type="match status" value="1"/>
</dbReference>
<evidence type="ECO:0000256" key="7">
    <source>
        <dbReference type="ARBA" id="ARBA00022946"/>
    </source>
</evidence>
<reference evidence="17" key="1">
    <citation type="submission" date="2025-08" db="UniProtKB">
        <authorList>
            <consortium name="Ensembl"/>
        </authorList>
    </citation>
    <scope>IDENTIFICATION</scope>
</reference>
<feature type="signal peptide" evidence="15">
    <location>
        <begin position="1"/>
        <end position="18"/>
    </location>
</feature>
<evidence type="ECO:0000256" key="5">
    <source>
        <dbReference type="ARBA" id="ARBA00022691"/>
    </source>
</evidence>
<evidence type="ECO:0000256" key="14">
    <source>
        <dbReference type="RuleBase" id="RU362106"/>
    </source>
</evidence>
<keyword evidence="6 13" id="KW-0694">RNA-binding</keyword>
<evidence type="ECO:0000256" key="6">
    <source>
        <dbReference type="ARBA" id="ARBA00022884"/>
    </source>
</evidence>
<dbReference type="GO" id="GO:0000179">
    <property type="term" value="F:rRNA (adenine-N6,N6-)-dimethyltransferase activity"/>
    <property type="evidence" value="ECO:0007669"/>
    <property type="project" value="UniProtKB-UniRule"/>
</dbReference>
<evidence type="ECO:0000256" key="15">
    <source>
        <dbReference type="SAM" id="SignalP"/>
    </source>
</evidence>
<dbReference type="GO" id="GO:0006391">
    <property type="term" value="P:transcription initiation at mitochondrial promoter"/>
    <property type="evidence" value="ECO:0007669"/>
    <property type="project" value="TreeGrafter"/>
</dbReference>
<dbReference type="GO" id="GO:0003723">
    <property type="term" value="F:RNA binding"/>
    <property type="evidence" value="ECO:0007669"/>
    <property type="project" value="UniProtKB-UniRule"/>
</dbReference>
<evidence type="ECO:0000256" key="3">
    <source>
        <dbReference type="ARBA" id="ARBA00022603"/>
    </source>
</evidence>
<feature type="binding site" evidence="13">
    <location>
        <position position="150"/>
    </location>
    <ligand>
        <name>S-adenosyl-L-methionine</name>
        <dbReference type="ChEBI" id="CHEBI:59789"/>
    </ligand>
</feature>